<sequence length="274" mass="30830">MLPYYHASGHNFYAKSLHLYLQRMLALEDTMNPEEQNKFFEQGYCTIRRSRKFRSGIWPDLTIEQILIRAMKSAGELTYGRGTDESNVTKWITTTLALIDVCTAVEEFCGVSYSSGDQHQSLEHSQISRFAGSSELMRQFFATYHPFPVTGDIRSIYSGIVGDPPIINCHKALEVGTESLKSIIGKTFGDVKFERKRRVLPLSAVTSSVKIDGRTVPIKPLLILQRITLNIRQSSDIKKYLHTEMAPSPLSLFSENGMLKTVKAAHFTAGAFEP</sequence>
<reference evidence="1" key="1">
    <citation type="submission" date="2023-04" db="EMBL/GenBank/DDBJ databases">
        <title>A chromosome-level genome assembly of the parasitoid wasp Eretmocerus hayati.</title>
        <authorList>
            <person name="Zhong Y."/>
            <person name="Liu S."/>
            <person name="Liu Y."/>
        </authorList>
    </citation>
    <scope>NUCLEOTIDE SEQUENCE</scope>
    <source>
        <strain evidence="1">ZJU_SS_LIU_2023</strain>
    </source>
</reference>
<comment type="caution">
    <text evidence="1">The sequence shown here is derived from an EMBL/GenBank/DDBJ whole genome shotgun (WGS) entry which is preliminary data.</text>
</comment>
<dbReference type="Proteomes" id="UP001239111">
    <property type="component" value="Chromosome 2"/>
</dbReference>
<keyword evidence="2" id="KW-1185">Reference proteome</keyword>
<name>A0ACC2P543_9HYME</name>
<proteinExistence type="predicted"/>
<organism evidence="1 2">
    <name type="scientific">Eretmocerus hayati</name>
    <dbReference type="NCBI Taxonomy" id="131215"/>
    <lineage>
        <taxon>Eukaryota</taxon>
        <taxon>Metazoa</taxon>
        <taxon>Ecdysozoa</taxon>
        <taxon>Arthropoda</taxon>
        <taxon>Hexapoda</taxon>
        <taxon>Insecta</taxon>
        <taxon>Pterygota</taxon>
        <taxon>Neoptera</taxon>
        <taxon>Endopterygota</taxon>
        <taxon>Hymenoptera</taxon>
        <taxon>Apocrita</taxon>
        <taxon>Proctotrupomorpha</taxon>
        <taxon>Chalcidoidea</taxon>
        <taxon>Aphelinidae</taxon>
        <taxon>Aphelininae</taxon>
        <taxon>Eretmocerus</taxon>
    </lineage>
</organism>
<accession>A0ACC2P543</accession>
<protein>
    <submittedName>
        <fullName evidence="1">Uncharacterized protein</fullName>
    </submittedName>
</protein>
<evidence type="ECO:0000313" key="2">
    <source>
        <dbReference type="Proteomes" id="UP001239111"/>
    </source>
</evidence>
<evidence type="ECO:0000313" key="1">
    <source>
        <dbReference type="EMBL" id="KAJ8677659.1"/>
    </source>
</evidence>
<dbReference type="EMBL" id="CM056742">
    <property type="protein sequence ID" value="KAJ8677659.1"/>
    <property type="molecule type" value="Genomic_DNA"/>
</dbReference>
<gene>
    <name evidence="1" type="ORF">QAD02_013446</name>
</gene>